<name>A0AAJ0DZP3_9PEZI</name>
<evidence type="ECO:0000313" key="2">
    <source>
        <dbReference type="Proteomes" id="UP001240678"/>
    </source>
</evidence>
<dbReference type="GeneID" id="85340715"/>
<reference evidence="1 2" key="1">
    <citation type="submission" date="2016-10" db="EMBL/GenBank/DDBJ databases">
        <title>The genome sequence of Colletotrichum fioriniae PJ7.</title>
        <authorList>
            <person name="Baroncelli R."/>
        </authorList>
    </citation>
    <scope>NUCLEOTIDE SEQUENCE [LARGE SCALE GENOMIC DNA]</scope>
    <source>
        <strain evidence="1 2">IMI 309622</strain>
    </source>
</reference>
<comment type="caution">
    <text evidence="1">The sequence shown here is derived from an EMBL/GenBank/DDBJ whole genome shotgun (WGS) entry which is preliminary data.</text>
</comment>
<proteinExistence type="predicted"/>
<evidence type="ECO:0000313" key="1">
    <source>
        <dbReference type="EMBL" id="KAK1523921.1"/>
    </source>
</evidence>
<protein>
    <submittedName>
        <fullName evidence="1">Uncharacterized protein</fullName>
    </submittedName>
</protein>
<dbReference type="EMBL" id="MOOE01000009">
    <property type="protein sequence ID" value="KAK1523921.1"/>
    <property type="molecule type" value="Genomic_DNA"/>
</dbReference>
<dbReference type="RefSeq" id="XP_060311868.1">
    <property type="nucleotide sequence ID" value="XM_060457168.1"/>
</dbReference>
<gene>
    <name evidence="1" type="ORF">CCOS01_09008</name>
</gene>
<sequence length="52" mass="5768">MDKLNHRTIVRSNTGRSIGLEATMTAMPDWSTPLIDAEAKPRVMLTKSAVRV</sequence>
<keyword evidence="2" id="KW-1185">Reference proteome</keyword>
<dbReference type="Proteomes" id="UP001240678">
    <property type="component" value="Unassembled WGS sequence"/>
</dbReference>
<dbReference type="AlphaFoldDB" id="A0AAJ0DZP3"/>
<accession>A0AAJ0DZP3</accession>
<organism evidence="1 2">
    <name type="scientific">Colletotrichum costaricense</name>
    <dbReference type="NCBI Taxonomy" id="1209916"/>
    <lineage>
        <taxon>Eukaryota</taxon>
        <taxon>Fungi</taxon>
        <taxon>Dikarya</taxon>
        <taxon>Ascomycota</taxon>
        <taxon>Pezizomycotina</taxon>
        <taxon>Sordariomycetes</taxon>
        <taxon>Hypocreomycetidae</taxon>
        <taxon>Glomerellales</taxon>
        <taxon>Glomerellaceae</taxon>
        <taxon>Colletotrichum</taxon>
        <taxon>Colletotrichum acutatum species complex</taxon>
    </lineage>
</organism>